<feature type="region of interest" description="Disordered" evidence="1">
    <location>
        <begin position="439"/>
        <end position="467"/>
    </location>
</feature>
<keyword evidence="2" id="KW-0812">Transmembrane</keyword>
<evidence type="ECO:0000256" key="2">
    <source>
        <dbReference type="SAM" id="Phobius"/>
    </source>
</evidence>
<sequence length="574" mass="63185">MAGYEKARRQTETIPRKLRSRAGGKRVEAGIVILFTAVLYVVSSKLIAYIPTILASGLVLFLGIELTLEAVLESAKYFVWSEWLVVIATLFSCTFIGFAPGVGVRICTAFVVYTGWGCFDLRAKKIHFAGQRSTLAQQQGYRRFHQGVDPRSLDLATRYSRVPDSTSACEEGTPYEDAVGEEIYIKVVRLNGYVFFGVIPSIESAITNTPSGSSTQQYIIVDMESAYRVETAAARLIKTKARDTFRTTLVACGFDKTSGVAADLKRSGVELSFMHDGLNEPEDSILAFDDCDVAWEWCKLDRAHRAQTDGISYELSQNKVKALAARQFLTLLGEAEHSESSHWDAVSSWPKSDTKVRVFAPKFRIPRPVPGPNTIHLLCVVSGTLKFVCPEEKVIQELPVAHTRPTPARYNRDSLLRTLTGTVRYMTALAVQWTEERVGKGERRQGAISSSSRAPDGSDTDMDNEFSDGKRAVAGDVIYIPSPLSEKTPLPSLVESSASRFKRWHESCPEVVVGDSTSQYTTGDSGSISGDGSDPWIVEIVTSEDSLSSQTIEDACAHALRRTVSLLKADNEKN</sequence>
<keyword evidence="2" id="KW-1133">Transmembrane helix</keyword>
<dbReference type="EMBL" id="JAPZBO010000005">
    <property type="protein sequence ID" value="KAJ5315913.1"/>
    <property type="molecule type" value="Genomic_DNA"/>
</dbReference>
<comment type="caution">
    <text evidence="3">The sequence shown here is derived from an EMBL/GenBank/DDBJ whole genome shotgun (WGS) entry which is preliminary data.</text>
</comment>
<protein>
    <submittedName>
        <fullName evidence="3">Uncharacterized protein</fullName>
    </submittedName>
</protein>
<feature type="transmembrane region" description="Helical" evidence="2">
    <location>
        <begin position="80"/>
        <end position="99"/>
    </location>
</feature>
<dbReference type="Proteomes" id="UP001147746">
    <property type="component" value="Unassembled WGS sequence"/>
</dbReference>
<name>A0A9W9PYF4_9EURO</name>
<evidence type="ECO:0000313" key="3">
    <source>
        <dbReference type="EMBL" id="KAJ5315913.1"/>
    </source>
</evidence>
<gene>
    <name evidence="3" type="ORF">N7476_006220</name>
</gene>
<organism evidence="3 4">
    <name type="scientific">Penicillium atrosanguineum</name>
    <dbReference type="NCBI Taxonomy" id="1132637"/>
    <lineage>
        <taxon>Eukaryota</taxon>
        <taxon>Fungi</taxon>
        <taxon>Dikarya</taxon>
        <taxon>Ascomycota</taxon>
        <taxon>Pezizomycotina</taxon>
        <taxon>Eurotiomycetes</taxon>
        <taxon>Eurotiomycetidae</taxon>
        <taxon>Eurotiales</taxon>
        <taxon>Aspergillaceae</taxon>
        <taxon>Penicillium</taxon>
    </lineage>
</organism>
<evidence type="ECO:0000256" key="1">
    <source>
        <dbReference type="SAM" id="MobiDB-lite"/>
    </source>
</evidence>
<evidence type="ECO:0000313" key="4">
    <source>
        <dbReference type="Proteomes" id="UP001147746"/>
    </source>
</evidence>
<reference evidence="3" key="1">
    <citation type="submission" date="2022-12" db="EMBL/GenBank/DDBJ databases">
        <authorList>
            <person name="Petersen C."/>
        </authorList>
    </citation>
    <scope>NUCLEOTIDE SEQUENCE</scope>
    <source>
        <strain evidence="3">IBT 21472</strain>
    </source>
</reference>
<dbReference type="InterPro" id="IPR052706">
    <property type="entry name" value="Membrane-Transporter-like"/>
</dbReference>
<dbReference type="PANTHER" id="PTHR43310:SF1">
    <property type="entry name" value="SULFATE TRANSPORTER YBAR-RELATED"/>
    <property type="match status" value="1"/>
</dbReference>
<dbReference type="AlphaFoldDB" id="A0A9W9PYF4"/>
<keyword evidence="4" id="KW-1185">Reference proteome</keyword>
<accession>A0A9W9PYF4</accession>
<proteinExistence type="predicted"/>
<dbReference type="Gene3D" id="3.30.750.24">
    <property type="entry name" value="STAS domain"/>
    <property type="match status" value="1"/>
</dbReference>
<dbReference type="InterPro" id="IPR036513">
    <property type="entry name" value="STAS_dom_sf"/>
</dbReference>
<dbReference type="PANTHER" id="PTHR43310">
    <property type="entry name" value="SULFATE TRANSPORTER YBAR-RELATED"/>
    <property type="match status" value="1"/>
</dbReference>
<reference evidence="3" key="2">
    <citation type="journal article" date="2023" name="IMA Fungus">
        <title>Comparative genomic study of the Penicillium genus elucidates a diverse pangenome and 15 lateral gene transfer events.</title>
        <authorList>
            <person name="Petersen C."/>
            <person name="Sorensen T."/>
            <person name="Nielsen M.R."/>
            <person name="Sondergaard T.E."/>
            <person name="Sorensen J.L."/>
            <person name="Fitzpatrick D.A."/>
            <person name="Frisvad J.C."/>
            <person name="Nielsen K.L."/>
        </authorList>
    </citation>
    <scope>NUCLEOTIDE SEQUENCE</scope>
    <source>
        <strain evidence="3">IBT 21472</strain>
    </source>
</reference>
<feature type="transmembrane region" description="Helical" evidence="2">
    <location>
        <begin position="48"/>
        <end position="68"/>
    </location>
</feature>
<keyword evidence="2" id="KW-0472">Membrane</keyword>
<feature type="transmembrane region" description="Helical" evidence="2">
    <location>
        <begin position="26"/>
        <end position="42"/>
    </location>
</feature>